<comment type="caution">
    <text evidence="2">The sequence shown here is derived from an EMBL/GenBank/DDBJ whole genome shotgun (WGS) entry which is preliminary data.</text>
</comment>
<feature type="region of interest" description="Disordered" evidence="1">
    <location>
        <begin position="1"/>
        <end position="117"/>
    </location>
</feature>
<organism evidence="2 3">
    <name type="scientific">Solanum pinnatisectum</name>
    <name type="common">tansyleaf nightshade</name>
    <dbReference type="NCBI Taxonomy" id="50273"/>
    <lineage>
        <taxon>Eukaryota</taxon>
        <taxon>Viridiplantae</taxon>
        <taxon>Streptophyta</taxon>
        <taxon>Embryophyta</taxon>
        <taxon>Tracheophyta</taxon>
        <taxon>Spermatophyta</taxon>
        <taxon>Magnoliopsida</taxon>
        <taxon>eudicotyledons</taxon>
        <taxon>Gunneridae</taxon>
        <taxon>Pentapetalae</taxon>
        <taxon>asterids</taxon>
        <taxon>lamiids</taxon>
        <taxon>Solanales</taxon>
        <taxon>Solanaceae</taxon>
        <taxon>Solanoideae</taxon>
        <taxon>Solaneae</taxon>
        <taxon>Solanum</taxon>
    </lineage>
</organism>
<evidence type="ECO:0000313" key="2">
    <source>
        <dbReference type="EMBL" id="KAK4718172.1"/>
    </source>
</evidence>
<dbReference type="AlphaFoldDB" id="A0AAV9KYQ8"/>
<sequence>MDLREGTSHSPPDQRDRFLSEEHSESLVPLVSASPAPVESRRDVVPLASPVPLVPAEARDTGSSVPIVPPPETGEQGMREAPSGSTTCSSPLVRAPRPGPQSTQSRGRERAGGDTLGLSGGQNRFYALTGQQDLEASPDLVTSIRGLVPTMLMSLIKAIVDTIFWISFSMFQSLAHRLGMYIYMCVSRYVFSCGLVG</sequence>
<accession>A0AAV9KYQ8</accession>
<name>A0AAV9KYQ8_9SOLN</name>
<evidence type="ECO:0000256" key="1">
    <source>
        <dbReference type="SAM" id="MobiDB-lite"/>
    </source>
</evidence>
<keyword evidence="3" id="KW-1185">Reference proteome</keyword>
<feature type="compositionally biased region" description="Basic and acidic residues" evidence="1">
    <location>
        <begin position="1"/>
        <end position="25"/>
    </location>
</feature>
<dbReference type="Proteomes" id="UP001311915">
    <property type="component" value="Unassembled WGS sequence"/>
</dbReference>
<feature type="compositionally biased region" description="Low complexity" evidence="1">
    <location>
        <begin position="45"/>
        <end position="56"/>
    </location>
</feature>
<proteinExistence type="predicted"/>
<reference evidence="2 3" key="1">
    <citation type="submission" date="2023-10" db="EMBL/GenBank/DDBJ databases">
        <title>Genome-Wide Identification Analysis in wild type Solanum Pinnatisectum Reveals Some Genes Defensing Phytophthora Infestans.</title>
        <authorList>
            <person name="Sun C."/>
        </authorList>
    </citation>
    <scope>NUCLEOTIDE SEQUENCE [LARGE SCALE GENOMIC DNA]</scope>
    <source>
        <strain evidence="2">LQN</strain>
        <tissue evidence="2">Leaf</tissue>
    </source>
</reference>
<dbReference type="EMBL" id="JAWPEI010000008">
    <property type="protein sequence ID" value="KAK4718172.1"/>
    <property type="molecule type" value="Genomic_DNA"/>
</dbReference>
<evidence type="ECO:0000313" key="3">
    <source>
        <dbReference type="Proteomes" id="UP001311915"/>
    </source>
</evidence>
<gene>
    <name evidence="2" type="ORF">R3W88_016510</name>
</gene>
<protein>
    <submittedName>
        <fullName evidence="2">Uncharacterized protein</fullName>
    </submittedName>
</protein>